<reference evidence="3" key="1">
    <citation type="submission" date="2016-10" db="EMBL/GenBank/DDBJ databases">
        <authorList>
            <person name="Varghese N."/>
            <person name="Submissions S."/>
        </authorList>
    </citation>
    <scope>NUCLEOTIDE SEQUENCE [LARGE SCALE GENOMIC DNA]</scope>
    <source>
        <strain evidence="3">CECT 8338</strain>
    </source>
</reference>
<feature type="chain" id="PRO_5009273918" evidence="1">
    <location>
        <begin position="24"/>
        <end position="180"/>
    </location>
</feature>
<feature type="signal peptide" evidence="1">
    <location>
        <begin position="1"/>
        <end position="23"/>
    </location>
</feature>
<evidence type="ECO:0000256" key="1">
    <source>
        <dbReference type="SAM" id="SignalP"/>
    </source>
</evidence>
<dbReference type="STRING" id="1434072.SAMN05216210_1547"/>
<dbReference type="RefSeq" id="WP_157719121.1">
    <property type="nucleotide sequence ID" value="NZ_LT629787.1"/>
</dbReference>
<name>A0A1H2FGL7_9GAMM</name>
<gene>
    <name evidence="2" type="ORF">SAMN05216210_1547</name>
</gene>
<sequence length="180" mass="20065">MVARCLNLLIITAALGGPVLAWASSGNDRHHENQPVVDYLSHSARLEIKQLEQEIERCSHAARSREISQDEVLADLQSEYGREALISALGHLHFRNQLQCELAARQSLSYTLATLDSVADDEAVIVDEIASYPRSLLYPSARELAYELRYEDLPSELKGSLEALLGSEPFDLLTVLDFDK</sequence>
<protein>
    <submittedName>
        <fullName evidence="2">Uncharacterized protein</fullName>
    </submittedName>
</protein>
<keyword evidence="1" id="KW-0732">Signal</keyword>
<dbReference type="EMBL" id="LT629787">
    <property type="protein sequence ID" value="SDU06526.1"/>
    <property type="molecule type" value="Genomic_DNA"/>
</dbReference>
<organism evidence="2 3">
    <name type="scientific">Halopseudomonas salegens</name>
    <dbReference type="NCBI Taxonomy" id="1434072"/>
    <lineage>
        <taxon>Bacteria</taxon>
        <taxon>Pseudomonadati</taxon>
        <taxon>Pseudomonadota</taxon>
        <taxon>Gammaproteobacteria</taxon>
        <taxon>Pseudomonadales</taxon>
        <taxon>Pseudomonadaceae</taxon>
        <taxon>Halopseudomonas</taxon>
    </lineage>
</organism>
<dbReference type="Proteomes" id="UP000243924">
    <property type="component" value="Chromosome I"/>
</dbReference>
<proteinExistence type="predicted"/>
<evidence type="ECO:0000313" key="2">
    <source>
        <dbReference type="EMBL" id="SDU06526.1"/>
    </source>
</evidence>
<evidence type="ECO:0000313" key="3">
    <source>
        <dbReference type="Proteomes" id="UP000243924"/>
    </source>
</evidence>
<dbReference type="AlphaFoldDB" id="A0A1H2FGL7"/>
<keyword evidence="3" id="KW-1185">Reference proteome</keyword>
<accession>A0A1H2FGL7</accession>